<name>A0A972FLJ7_9FLAO</name>
<comment type="cofactor">
    <cofactor evidence="1">
        <name>pyridoxal 5'-phosphate</name>
        <dbReference type="ChEBI" id="CHEBI:597326"/>
    </cofactor>
</comment>
<protein>
    <submittedName>
        <fullName evidence="6">8-amino-7-oxononanoate synthase</fullName>
    </submittedName>
</protein>
<dbReference type="InterPro" id="IPR015422">
    <property type="entry name" value="PyrdxlP-dep_Trfase_small"/>
</dbReference>
<dbReference type="AlphaFoldDB" id="A0A972FLJ7"/>
<dbReference type="PANTHER" id="PTHR13693">
    <property type="entry name" value="CLASS II AMINOTRANSFERASE/8-AMINO-7-OXONONANOATE SYNTHASE"/>
    <property type="match status" value="1"/>
</dbReference>
<evidence type="ECO:0000313" key="6">
    <source>
        <dbReference type="EMBL" id="NMH28231.1"/>
    </source>
</evidence>
<evidence type="ECO:0000256" key="2">
    <source>
        <dbReference type="ARBA" id="ARBA00010008"/>
    </source>
</evidence>
<dbReference type="GO" id="GO:0016740">
    <property type="term" value="F:transferase activity"/>
    <property type="evidence" value="ECO:0007669"/>
    <property type="project" value="UniProtKB-KW"/>
</dbReference>
<comment type="similarity">
    <text evidence="2">Belongs to the class-II pyridoxal-phosphate-dependent aminotransferase family. BioF subfamily.</text>
</comment>
<feature type="domain" description="Aminotransferase class I/classII large" evidence="5">
    <location>
        <begin position="29"/>
        <end position="373"/>
    </location>
</feature>
<gene>
    <name evidence="6" type="ORF">G6047_09320</name>
</gene>
<dbReference type="Gene3D" id="3.40.640.10">
    <property type="entry name" value="Type I PLP-dependent aspartate aminotransferase-like (Major domain)"/>
    <property type="match status" value="1"/>
</dbReference>
<evidence type="ECO:0000256" key="1">
    <source>
        <dbReference type="ARBA" id="ARBA00001933"/>
    </source>
</evidence>
<dbReference type="PANTHER" id="PTHR13693:SF77">
    <property type="entry name" value="8-AMINO-7-OXONONANOATE SYNTHASE"/>
    <property type="match status" value="1"/>
</dbReference>
<evidence type="ECO:0000313" key="7">
    <source>
        <dbReference type="Proteomes" id="UP000712080"/>
    </source>
</evidence>
<dbReference type="InterPro" id="IPR015424">
    <property type="entry name" value="PyrdxlP-dep_Trfase"/>
</dbReference>
<accession>A0A972FLJ7</accession>
<proteinExistence type="inferred from homology"/>
<evidence type="ECO:0000256" key="4">
    <source>
        <dbReference type="ARBA" id="ARBA00022898"/>
    </source>
</evidence>
<organism evidence="6 7">
    <name type="scientific">Flavobacterium silvaticum</name>
    <dbReference type="NCBI Taxonomy" id="1852020"/>
    <lineage>
        <taxon>Bacteria</taxon>
        <taxon>Pseudomonadati</taxon>
        <taxon>Bacteroidota</taxon>
        <taxon>Flavobacteriia</taxon>
        <taxon>Flavobacteriales</taxon>
        <taxon>Flavobacteriaceae</taxon>
        <taxon>Flavobacterium</taxon>
    </lineage>
</organism>
<keyword evidence="7" id="KW-1185">Reference proteome</keyword>
<dbReference type="GO" id="GO:0030170">
    <property type="term" value="F:pyridoxal phosphate binding"/>
    <property type="evidence" value="ECO:0007669"/>
    <property type="project" value="InterPro"/>
</dbReference>
<evidence type="ECO:0000256" key="3">
    <source>
        <dbReference type="ARBA" id="ARBA00022679"/>
    </source>
</evidence>
<dbReference type="RefSeq" id="WP_169527344.1">
    <property type="nucleotide sequence ID" value="NZ_JAAMPU010000105.1"/>
</dbReference>
<sequence length="382" mass="42201">MPDFPKKLSAKLEQRATSNALRSFKPQSNLVDFSSNDYLGFSQSETIFQKAHELLTETKNTKNGSGGSRLLTGNYALIEKTEKHIAAFHNAQSALIFNSGYDANVGFFQSVPQRSDVILFDELCHASIRDGIGLSNARSFKFGHNDVEELEKLLEKFTTDGIDIYVVTESVFSMDGDSPNLEELAKIGRTHNAFLVIDEAHALGVFGHHGNGLVQALGLENEFFARIMTFGKGLGCHGSAILGSIELQSYLINFARSFIYTTALPPHSAAVISCAYRQLEIDGESLGKLRENILHFNREKNRLGLKPIFVYSKSAIQCAVIPGNDSVRSVAKLLQEKGFDVRPILSPTVPEGQERLRICIHAFNSEDEITRLLIELSAKLFG</sequence>
<dbReference type="Proteomes" id="UP000712080">
    <property type="component" value="Unassembled WGS sequence"/>
</dbReference>
<evidence type="ECO:0000259" key="5">
    <source>
        <dbReference type="Pfam" id="PF00155"/>
    </source>
</evidence>
<dbReference type="InterPro" id="IPR050087">
    <property type="entry name" value="AON_synthase_class-II"/>
</dbReference>
<keyword evidence="4" id="KW-0663">Pyridoxal phosphate</keyword>
<dbReference type="GO" id="GO:0009102">
    <property type="term" value="P:biotin biosynthetic process"/>
    <property type="evidence" value="ECO:0007669"/>
    <property type="project" value="TreeGrafter"/>
</dbReference>
<dbReference type="SUPFAM" id="SSF53383">
    <property type="entry name" value="PLP-dependent transferases"/>
    <property type="match status" value="1"/>
</dbReference>
<reference evidence="6" key="1">
    <citation type="submission" date="2020-02" db="EMBL/GenBank/DDBJ databases">
        <title>Flavobacterium sp. genome.</title>
        <authorList>
            <person name="Jung H.S."/>
            <person name="Baek J.H."/>
            <person name="Jeon C.O."/>
        </authorList>
    </citation>
    <scope>NUCLEOTIDE SEQUENCE</scope>
    <source>
        <strain evidence="6">SE-s28</strain>
    </source>
</reference>
<dbReference type="EMBL" id="JAAMPU010000105">
    <property type="protein sequence ID" value="NMH28231.1"/>
    <property type="molecule type" value="Genomic_DNA"/>
</dbReference>
<keyword evidence="3" id="KW-0808">Transferase</keyword>
<dbReference type="Pfam" id="PF00155">
    <property type="entry name" value="Aminotran_1_2"/>
    <property type="match status" value="1"/>
</dbReference>
<dbReference type="Gene3D" id="3.90.1150.10">
    <property type="entry name" value="Aspartate Aminotransferase, domain 1"/>
    <property type="match status" value="1"/>
</dbReference>
<comment type="caution">
    <text evidence="6">The sequence shown here is derived from an EMBL/GenBank/DDBJ whole genome shotgun (WGS) entry which is preliminary data.</text>
</comment>
<dbReference type="InterPro" id="IPR015421">
    <property type="entry name" value="PyrdxlP-dep_Trfase_major"/>
</dbReference>
<dbReference type="InterPro" id="IPR004839">
    <property type="entry name" value="Aminotransferase_I/II_large"/>
</dbReference>